<reference evidence="2 3" key="1">
    <citation type="submission" date="2017-10" db="EMBL/GenBank/DDBJ databases">
        <title>Development of genomic resources for the powdery mildew, Erysiphe pulchra.</title>
        <authorList>
            <person name="Wadl P.A."/>
            <person name="Mack B.M."/>
            <person name="Moore G."/>
            <person name="Beltz S.B."/>
        </authorList>
    </citation>
    <scope>NUCLEOTIDE SEQUENCE [LARGE SCALE GENOMIC DNA]</scope>
    <source>
        <strain evidence="2">Cflorida</strain>
    </source>
</reference>
<dbReference type="AlphaFoldDB" id="A0A2S4PHW0"/>
<organism evidence="2 3">
    <name type="scientific">Erysiphe pulchra</name>
    <dbReference type="NCBI Taxonomy" id="225359"/>
    <lineage>
        <taxon>Eukaryota</taxon>
        <taxon>Fungi</taxon>
        <taxon>Dikarya</taxon>
        <taxon>Ascomycota</taxon>
        <taxon>Pezizomycotina</taxon>
        <taxon>Leotiomycetes</taxon>
        <taxon>Erysiphales</taxon>
        <taxon>Erysiphaceae</taxon>
        <taxon>Erysiphe</taxon>
    </lineage>
</organism>
<proteinExistence type="predicted"/>
<protein>
    <submittedName>
        <fullName evidence="2">Uncharacterized protein</fullName>
    </submittedName>
</protein>
<gene>
    <name evidence="2" type="ORF">EPUL_006153</name>
</gene>
<evidence type="ECO:0000256" key="1">
    <source>
        <dbReference type="SAM" id="MobiDB-lite"/>
    </source>
</evidence>
<evidence type="ECO:0000313" key="2">
    <source>
        <dbReference type="EMBL" id="POS81617.1"/>
    </source>
</evidence>
<keyword evidence="3" id="KW-1185">Reference proteome</keyword>
<dbReference type="EMBL" id="PEDP01010557">
    <property type="protein sequence ID" value="POS81617.1"/>
    <property type="molecule type" value="Genomic_DNA"/>
</dbReference>
<name>A0A2S4PHW0_9PEZI</name>
<accession>A0A2S4PHW0</accession>
<comment type="caution">
    <text evidence="2">The sequence shown here is derived from an EMBL/GenBank/DDBJ whole genome shotgun (WGS) entry which is preliminary data.</text>
</comment>
<sequence>MSPSPLPSSNSPSTSLDGRSDGSQIPVSADTVTATATATVAPNPASCLEQGQSGVVSGATPAHSNAGNLESDMTVTDSWMIWRPAVF</sequence>
<feature type="region of interest" description="Disordered" evidence="1">
    <location>
        <begin position="50"/>
        <end position="70"/>
    </location>
</feature>
<dbReference type="Proteomes" id="UP000237438">
    <property type="component" value="Unassembled WGS sequence"/>
</dbReference>
<evidence type="ECO:0000313" key="3">
    <source>
        <dbReference type="Proteomes" id="UP000237438"/>
    </source>
</evidence>
<feature type="region of interest" description="Disordered" evidence="1">
    <location>
        <begin position="1"/>
        <end position="28"/>
    </location>
</feature>
<feature type="non-terminal residue" evidence="2">
    <location>
        <position position="87"/>
    </location>
</feature>